<dbReference type="OrthoDB" id="5313at2759"/>
<dbReference type="AlphaFoldDB" id="A0A8J2SE14"/>
<feature type="chain" id="PRO_5035307118" evidence="1">
    <location>
        <begin position="17"/>
        <end position="189"/>
    </location>
</feature>
<proteinExistence type="predicted"/>
<evidence type="ECO:0000313" key="3">
    <source>
        <dbReference type="Proteomes" id="UP000789595"/>
    </source>
</evidence>
<keyword evidence="3" id="KW-1185">Reference proteome</keyword>
<evidence type="ECO:0000256" key="1">
    <source>
        <dbReference type="SAM" id="SignalP"/>
    </source>
</evidence>
<dbReference type="Proteomes" id="UP000789595">
    <property type="component" value="Unassembled WGS sequence"/>
</dbReference>
<keyword evidence="1" id="KW-0732">Signal</keyword>
<sequence length="189" mass="19862">MIHVPLLTLTLTAVAALRPFRAPQTQKDTVLGRRDLGAAAVAAVAALAPAAARAEPRDQWIAAQKEIDSILADWPIAGGGDGIRRRIGTVGTTSPLFDIEKTCPETLTDSFTAGRKLIPTADDPVAFAEALEEFASGIARVDGMAYSSNFAGGSGKPSENSATRYIERSKDELVALKKDVAKMNAALGQ</sequence>
<evidence type="ECO:0000313" key="2">
    <source>
        <dbReference type="EMBL" id="CAH0365761.1"/>
    </source>
</evidence>
<accession>A0A8J2SE14</accession>
<reference evidence="2" key="1">
    <citation type="submission" date="2021-11" db="EMBL/GenBank/DDBJ databases">
        <authorList>
            <consortium name="Genoscope - CEA"/>
            <person name="William W."/>
        </authorList>
    </citation>
    <scope>NUCLEOTIDE SEQUENCE</scope>
</reference>
<protein>
    <submittedName>
        <fullName evidence="2">Uncharacterized protein</fullName>
    </submittedName>
</protein>
<dbReference type="EMBL" id="CAKKNE010000001">
    <property type="protein sequence ID" value="CAH0365761.1"/>
    <property type="molecule type" value="Genomic_DNA"/>
</dbReference>
<feature type="signal peptide" evidence="1">
    <location>
        <begin position="1"/>
        <end position="16"/>
    </location>
</feature>
<name>A0A8J2SE14_9STRA</name>
<organism evidence="2 3">
    <name type="scientific">Pelagomonas calceolata</name>
    <dbReference type="NCBI Taxonomy" id="35677"/>
    <lineage>
        <taxon>Eukaryota</taxon>
        <taxon>Sar</taxon>
        <taxon>Stramenopiles</taxon>
        <taxon>Ochrophyta</taxon>
        <taxon>Pelagophyceae</taxon>
        <taxon>Pelagomonadales</taxon>
        <taxon>Pelagomonadaceae</taxon>
        <taxon>Pelagomonas</taxon>
    </lineage>
</organism>
<gene>
    <name evidence="2" type="ORF">PECAL_1P22150</name>
</gene>
<comment type="caution">
    <text evidence="2">The sequence shown here is derived from an EMBL/GenBank/DDBJ whole genome shotgun (WGS) entry which is preliminary data.</text>
</comment>